<evidence type="ECO:0000313" key="1">
    <source>
        <dbReference type="EMBL" id="QSS57818.1"/>
    </source>
</evidence>
<protein>
    <submittedName>
        <fullName evidence="1">Uncharacterized protein</fullName>
    </submittedName>
</protein>
<dbReference type="AlphaFoldDB" id="A0A8A1LUE1"/>
<dbReference type="Proteomes" id="UP000663419">
    <property type="component" value="Chromosome 6"/>
</dbReference>
<evidence type="ECO:0000313" key="2">
    <source>
        <dbReference type="Proteomes" id="UP000663419"/>
    </source>
</evidence>
<accession>A0A8A1LUE1</accession>
<organism evidence="1 2">
    <name type="scientific">Ajellomyces capsulatus (strain H88)</name>
    <name type="common">Darling's disease fungus</name>
    <name type="synonym">Histoplasma capsulatum</name>
    <dbReference type="NCBI Taxonomy" id="544711"/>
    <lineage>
        <taxon>Eukaryota</taxon>
        <taxon>Fungi</taxon>
        <taxon>Dikarya</taxon>
        <taxon>Ascomycota</taxon>
        <taxon>Pezizomycotina</taxon>
        <taxon>Eurotiomycetes</taxon>
        <taxon>Eurotiomycetidae</taxon>
        <taxon>Onygenales</taxon>
        <taxon>Ajellomycetaceae</taxon>
        <taxon>Histoplasma</taxon>
    </lineage>
</organism>
<reference evidence="1" key="1">
    <citation type="submission" date="2021-01" db="EMBL/GenBank/DDBJ databases">
        <title>Chromosome-level genome assembly of a human fungal pathogen reveals clustering of transcriptionally co-regulated genes.</title>
        <authorList>
            <person name="Voorhies M."/>
            <person name="Cohen S."/>
            <person name="Shea T.P."/>
            <person name="Petrus S."/>
            <person name="Munoz J.F."/>
            <person name="Poplawski S."/>
            <person name="Goldman W.E."/>
            <person name="Michael T."/>
            <person name="Cuomo C.A."/>
            <person name="Sil A."/>
            <person name="Beyhan S."/>
        </authorList>
    </citation>
    <scope>NUCLEOTIDE SEQUENCE</scope>
    <source>
        <strain evidence="1">H88</strain>
    </source>
</reference>
<dbReference type="VEuPathDB" id="FungiDB:I7I53_12121"/>
<proteinExistence type="predicted"/>
<sequence>MAKCDMYGLYSLLAEQKQSKIKTKITKQKAKRRSLRIWKEKRIKYHKNSRTRVARFVCFY</sequence>
<name>A0A8A1LUE1_AJEC8</name>
<gene>
    <name evidence="1" type="ORF">I7I53_12121</name>
</gene>
<dbReference type="EMBL" id="CP069107">
    <property type="protein sequence ID" value="QSS57818.1"/>
    <property type="molecule type" value="Genomic_DNA"/>
</dbReference>